<name>A0ABM5JFZ2_DRORH</name>
<dbReference type="PANTHER" id="PTHR37984">
    <property type="entry name" value="PROTEIN CBG26694"/>
    <property type="match status" value="1"/>
</dbReference>
<feature type="domain" description="Integrase catalytic" evidence="7">
    <location>
        <begin position="187"/>
        <end position="331"/>
    </location>
</feature>
<protein>
    <recommendedName>
        <fullName evidence="7">Integrase catalytic domain-containing protein</fullName>
    </recommendedName>
</protein>
<dbReference type="InterPro" id="IPR043502">
    <property type="entry name" value="DNA/RNA_pol_sf"/>
</dbReference>
<dbReference type="RefSeq" id="XP_044317741.1">
    <property type="nucleotide sequence ID" value="XM_044461806.1"/>
</dbReference>
<dbReference type="CDD" id="cd09274">
    <property type="entry name" value="RNase_HI_RT_Ty3"/>
    <property type="match status" value="1"/>
</dbReference>
<proteinExistence type="predicted"/>
<reference evidence="9" key="1">
    <citation type="journal article" date="2021" name="Elife">
        <title>Highly contiguous assemblies of 101 drosophilid genomes.</title>
        <authorList>
            <person name="Kim B.Y."/>
            <person name="Wang J.R."/>
            <person name="Miller D.E."/>
            <person name="Barmina O."/>
            <person name="Delaney E."/>
            <person name="Thompson A."/>
            <person name="Comeault A.A."/>
            <person name="Peede D."/>
            <person name="D'Agostino E.R."/>
            <person name="Pelaez J."/>
            <person name="Aguilar J.M."/>
            <person name="Haji D."/>
            <person name="Matsunaga T."/>
            <person name="Armstrong E.E."/>
            <person name="Zych M."/>
            <person name="Ogawa Y."/>
            <person name="Stamenkovic-Radak M."/>
            <person name="Jelic M."/>
            <person name="Veselinovic M.S."/>
            <person name="Tanaskovic M."/>
            <person name="Eric P."/>
            <person name="Gao J.J."/>
            <person name="Katoh T.K."/>
            <person name="Toda M.J."/>
            <person name="Watabe H."/>
            <person name="Watada M."/>
            <person name="Davis J.S."/>
            <person name="Moyle L.C."/>
            <person name="Manoli G."/>
            <person name="Bertolini E."/>
            <person name="Kostal V."/>
            <person name="Hawley R.S."/>
            <person name="Takahashi A."/>
            <person name="Jones C.D."/>
            <person name="Price D.K."/>
            <person name="Whiteman N."/>
            <person name="Kopp A."/>
            <person name="Matute D.R."/>
            <person name="Petrov D.A."/>
        </authorList>
    </citation>
    <scope>NUCLEOTIDE SEQUENCE [LARGE SCALE GENOMIC DNA]</scope>
</reference>
<dbReference type="PANTHER" id="PTHR37984:SF5">
    <property type="entry name" value="PROTEIN NYNRIN-LIKE"/>
    <property type="match status" value="1"/>
</dbReference>
<evidence type="ECO:0000256" key="6">
    <source>
        <dbReference type="ARBA" id="ARBA00022918"/>
    </source>
</evidence>
<keyword evidence="5" id="KW-0378">Hydrolase</keyword>
<evidence type="ECO:0000313" key="8">
    <source>
        <dbReference type="EnsemblMetazoa" id="XP_044317741.1"/>
    </source>
</evidence>
<dbReference type="InterPro" id="IPR050951">
    <property type="entry name" value="Retrovirus_Pol_polyprotein"/>
</dbReference>
<dbReference type="Proteomes" id="UP001652680">
    <property type="component" value="Unassembled WGS sequence"/>
</dbReference>
<keyword evidence="2" id="KW-0548">Nucleotidyltransferase</keyword>
<evidence type="ECO:0000256" key="1">
    <source>
        <dbReference type="ARBA" id="ARBA00022679"/>
    </source>
</evidence>
<organism evidence="8 9">
    <name type="scientific">Drosophila rhopaloa</name>
    <name type="common">Fruit fly</name>
    <dbReference type="NCBI Taxonomy" id="1041015"/>
    <lineage>
        <taxon>Eukaryota</taxon>
        <taxon>Metazoa</taxon>
        <taxon>Ecdysozoa</taxon>
        <taxon>Arthropoda</taxon>
        <taxon>Hexapoda</taxon>
        <taxon>Insecta</taxon>
        <taxon>Pterygota</taxon>
        <taxon>Neoptera</taxon>
        <taxon>Endopterygota</taxon>
        <taxon>Diptera</taxon>
        <taxon>Brachycera</taxon>
        <taxon>Muscomorpha</taxon>
        <taxon>Ephydroidea</taxon>
        <taxon>Drosophilidae</taxon>
        <taxon>Drosophila</taxon>
        <taxon>Sophophora</taxon>
    </lineage>
</organism>
<dbReference type="Gene3D" id="3.30.420.10">
    <property type="entry name" value="Ribonuclease H-like superfamily/Ribonuclease H"/>
    <property type="match status" value="1"/>
</dbReference>
<dbReference type="InterPro" id="IPR012337">
    <property type="entry name" value="RNaseH-like_sf"/>
</dbReference>
<dbReference type="PROSITE" id="PS50994">
    <property type="entry name" value="INTEGRASE"/>
    <property type="match status" value="1"/>
</dbReference>
<dbReference type="SUPFAM" id="SSF56672">
    <property type="entry name" value="DNA/RNA polymerases"/>
    <property type="match status" value="1"/>
</dbReference>
<keyword evidence="9" id="KW-1185">Reference proteome</keyword>
<keyword evidence="1" id="KW-0808">Transferase</keyword>
<keyword evidence="3" id="KW-0540">Nuclease</keyword>
<dbReference type="Gene3D" id="3.10.20.370">
    <property type="match status" value="1"/>
</dbReference>
<dbReference type="EnsemblMetazoa" id="XM_044461806.1">
    <property type="protein sequence ID" value="XP_044317741.1"/>
    <property type="gene ID" value="LOC123038114"/>
</dbReference>
<evidence type="ECO:0000256" key="4">
    <source>
        <dbReference type="ARBA" id="ARBA00022759"/>
    </source>
</evidence>
<evidence type="ECO:0000256" key="3">
    <source>
        <dbReference type="ARBA" id="ARBA00022722"/>
    </source>
</evidence>
<dbReference type="GeneID" id="123038114"/>
<keyword evidence="6" id="KW-0695">RNA-directed DNA polymerase</keyword>
<reference evidence="8" key="2">
    <citation type="submission" date="2025-05" db="UniProtKB">
        <authorList>
            <consortium name="EnsemblMetazoa"/>
        </authorList>
    </citation>
    <scope>IDENTIFICATION</scope>
</reference>
<keyword evidence="4" id="KW-0255">Endonuclease</keyword>
<dbReference type="InterPro" id="IPR041373">
    <property type="entry name" value="RT_RNaseH"/>
</dbReference>
<evidence type="ECO:0000313" key="9">
    <source>
        <dbReference type="Proteomes" id="UP001652680"/>
    </source>
</evidence>
<dbReference type="InterPro" id="IPR036397">
    <property type="entry name" value="RNaseH_sf"/>
</dbReference>
<dbReference type="SUPFAM" id="SSF53098">
    <property type="entry name" value="Ribonuclease H-like"/>
    <property type="match status" value="1"/>
</dbReference>
<evidence type="ECO:0000259" key="7">
    <source>
        <dbReference type="PROSITE" id="PS50994"/>
    </source>
</evidence>
<dbReference type="Pfam" id="PF00665">
    <property type="entry name" value="rve"/>
    <property type="match status" value="1"/>
</dbReference>
<dbReference type="Pfam" id="PF17917">
    <property type="entry name" value="RT_RNaseH"/>
    <property type="match status" value="1"/>
</dbReference>
<sequence>MSRLLRKGVKWTLGEPQQQAFDSLKARLRSAPVLACPYFEYKFQLQRDASDKGLGAVFTQNIEGDERVIAYVNRRLERADENYSATEKECLAIVWATRKLRCYLEGYKFDVITDHLALKWLNSINNPTGRIARWALELQQYQFDVLYRKGKYNVIADALSRQPLGRLQLLAELKCHWKWVRKMQEQVQKRPEKYPIFVGPLPRTRRGNTMLLVFIDVFSKWVELIPLKKATSAQLEFGFRERILSRFGAPRRLICDNGTQFTSRSFRVFCRNNGIQLEYTTPYSPQQNPTERANRTIKTMIAQYVNQDHRTWDQLLPEISLAINTSTRSGA</sequence>
<dbReference type="InterPro" id="IPR001584">
    <property type="entry name" value="Integrase_cat-core"/>
</dbReference>
<accession>A0ABM5JFZ2</accession>
<evidence type="ECO:0000256" key="5">
    <source>
        <dbReference type="ARBA" id="ARBA00022801"/>
    </source>
</evidence>
<evidence type="ECO:0000256" key="2">
    <source>
        <dbReference type="ARBA" id="ARBA00022695"/>
    </source>
</evidence>